<dbReference type="GO" id="GO:0006896">
    <property type="term" value="P:Golgi to vacuole transport"/>
    <property type="evidence" value="ECO:0007669"/>
    <property type="project" value="TreeGrafter"/>
</dbReference>
<feature type="region of interest" description="Disordered" evidence="5">
    <location>
        <begin position="335"/>
        <end position="371"/>
    </location>
</feature>
<dbReference type="OrthoDB" id="2018246at2759"/>
<dbReference type="Pfam" id="PF03127">
    <property type="entry name" value="GAT"/>
    <property type="match status" value="1"/>
</dbReference>
<dbReference type="FunFam" id="1.20.58.160:FF:000003">
    <property type="entry name" value="VHS domain protein"/>
    <property type="match status" value="1"/>
</dbReference>
<keyword evidence="9" id="KW-1185">Reference proteome</keyword>
<evidence type="ECO:0000313" key="8">
    <source>
        <dbReference type="EMBL" id="EEA27781.1"/>
    </source>
</evidence>
<dbReference type="SUPFAM" id="SSF49348">
    <property type="entry name" value="Clathrin adaptor appendage domain"/>
    <property type="match status" value="1"/>
</dbReference>
<dbReference type="STRING" id="441960.B6Q814"/>
<gene>
    <name evidence="8" type="ORF">PMAA_026270</name>
</gene>
<feature type="domain" description="GAE" evidence="6">
    <location>
        <begin position="386"/>
        <end position="504"/>
    </location>
</feature>
<name>B6Q814_TALMQ</name>
<dbReference type="Proteomes" id="UP000001294">
    <property type="component" value="Unassembled WGS sequence"/>
</dbReference>
<proteinExistence type="predicted"/>
<evidence type="ECO:0000256" key="2">
    <source>
        <dbReference type="ARBA" id="ARBA00022448"/>
    </source>
</evidence>
<feature type="compositionally biased region" description="Low complexity" evidence="5">
    <location>
        <begin position="358"/>
        <end position="369"/>
    </location>
</feature>
<evidence type="ECO:0000256" key="5">
    <source>
        <dbReference type="SAM" id="MobiDB-lite"/>
    </source>
</evidence>
<organism evidence="8 9">
    <name type="scientific">Talaromyces marneffei (strain ATCC 18224 / CBS 334.59 / QM 7333)</name>
    <name type="common">Penicillium marneffei</name>
    <dbReference type="NCBI Taxonomy" id="441960"/>
    <lineage>
        <taxon>Eukaryota</taxon>
        <taxon>Fungi</taxon>
        <taxon>Dikarya</taxon>
        <taxon>Ascomycota</taxon>
        <taxon>Pezizomycotina</taxon>
        <taxon>Eurotiomycetes</taxon>
        <taxon>Eurotiomycetidae</taxon>
        <taxon>Eurotiales</taxon>
        <taxon>Trichocomaceae</taxon>
        <taxon>Talaromyces</taxon>
        <taxon>Talaromyces sect. Talaromyces</taxon>
    </lineage>
</organism>
<reference evidence="9" key="1">
    <citation type="journal article" date="2015" name="Genome Announc.">
        <title>Genome sequence of the AIDS-associated pathogen Penicillium marneffei (ATCC18224) and its near taxonomic relative Talaromyces stipitatus (ATCC10500).</title>
        <authorList>
            <person name="Nierman W.C."/>
            <person name="Fedorova-Abrams N.D."/>
            <person name="Andrianopoulos A."/>
        </authorList>
    </citation>
    <scope>NUCLEOTIDE SEQUENCE [LARGE SCALE GENOMIC DNA]</scope>
    <source>
        <strain evidence="9">ATCC 18224 / CBS 334.59 / QM 7333</strain>
    </source>
</reference>
<dbReference type="GO" id="GO:0043130">
    <property type="term" value="F:ubiquitin binding"/>
    <property type="evidence" value="ECO:0007669"/>
    <property type="project" value="InterPro"/>
</dbReference>
<dbReference type="GO" id="GO:0035091">
    <property type="term" value="F:phosphatidylinositol binding"/>
    <property type="evidence" value="ECO:0007669"/>
    <property type="project" value="InterPro"/>
</dbReference>
<evidence type="ECO:0000313" key="9">
    <source>
        <dbReference type="Proteomes" id="UP000001294"/>
    </source>
</evidence>
<evidence type="ECO:0000256" key="4">
    <source>
        <dbReference type="ARBA" id="ARBA00023034"/>
    </source>
</evidence>
<dbReference type="GO" id="GO:0006895">
    <property type="term" value="P:Golgi to endosome transport"/>
    <property type="evidence" value="ECO:0007669"/>
    <property type="project" value="TreeGrafter"/>
</dbReference>
<dbReference type="InterPro" id="IPR008153">
    <property type="entry name" value="GAE_dom"/>
</dbReference>
<dbReference type="InterPro" id="IPR013041">
    <property type="entry name" value="Clathrin_app_Ig-like_sf"/>
</dbReference>
<comment type="subcellular location">
    <subcellularLocation>
        <location evidence="1">Golgi apparatus</location>
    </subcellularLocation>
</comment>
<dbReference type="InterPro" id="IPR038425">
    <property type="entry name" value="GAT_sf"/>
</dbReference>
<sequence>MHRLLLYKGYHFPEVRHEDAAVLNPSDTLRSAEEMEEEERAAQSAKLQELIRRGTPQDLQEANRLMKVMAGYDTRNKTDYRAKAAEEVSYIQQKAKILEEMLQSIQPGDTISAGDVFEELANALQSAHPKIQKMCEEESDDTEAVEKLKQINDSIQRTIDRYKLVKKGDYDGAARIPKGTLGTTTGVGKNANNELSLIDFDPEEAAPSNEQEQAATSSLEDDLLGLSFGDRAAPGPVNLGFGMYNFQGCMYHHANSNADAPIAATSNVPSSVPAQGAPSGFQRNYDILSSLSGSQPTSQLSIPAPVIPQTTKPTSPPPAVDPFASLISASSRSASPMVSNQKAPSSSALVDLVGGGPSSSTPAGATTAPADDEWSFTSALPTESALPATNRVRILDSSLAVDFEARRKPGEPRTIQIMALFSNKSSQPLTELHFQVAVERAYHLKLNPQTGRDISPLQSVGVKQEMQIENVETGKGNSIKIRFKVSYRLGGQAKEEQGMVPPLGIS</sequence>
<dbReference type="PANTHER" id="PTHR47180">
    <property type="entry name" value="ADP-RIBOSYLATION FACTOR-BINDING PROTEIN GGA1-RELATED"/>
    <property type="match status" value="1"/>
</dbReference>
<feature type="domain" description="GAT" evidence="7">
    <location>
        <begin position="40"/>
        <end position="167"/>
    </location>
</feature>
<dbReference type="Gene3D" id="2.60.40.1230">
    <property type="match status" value="1"/>
</dbReference>
<keyword evidence="3" id="KW-0653">Protein transport</keyword>
<keyword evidence="4" id="KW-0333">Golgi apparatus</keyword>
<evidence type="ECO:0000259" key="6">
    <source>
        <dbReference type="PROSITE" id="PS50180"/>
    </source>
</evidence>
<dbReference type="FunFam" id="1.20.5.170:FF:000024">
    <property type="entry name" value="VHS domain-containing protein"/>
    <property type="match status" value="1"/>
</dbReference>
<dbReference type="Gene3D" id="1.20.5.170">
    <property type="match status" value="1"/>
</dbReference>
<dbReference type="PROSITE" id="PS50180">
    <property type="entry name" value="GAE"/>
    <property type="match status" value="1"/>
</dbReference>
<dbReference type="Pfam" id="PF02883">
    <property type="entry name" value="Alpha_adaptinC2"/>
    <property type="match status" value="1"/>
</dbReference>
<dbReference type="PhylomeDB" id="B6Q814"/>
<dbReference type="PROSITE" id="PS50909">
    <property type="entry name" value="GAT"/>
    <property type="match status" value="1"/>
</dbReference>
<dbReference type="SUPFAM" id="SSF89009">
    <property type="entry name" value="GAT-like domain"/>
    <property type="match status" value="1"/>
</dbReference>
<dbReference type="AlphaFoldDB" id="B6Q814"/>
<accession>B6Q814</accession>
<dbReference type="CDD" id="cd14235">
    <property type="entry name" value="GAT_GGA_fungi"/>
    <property type="match status" value="1"/>
</dbReference>
<dbReference type="GO" id="GO:0005802">
    <property type="term" value="C:trans-Golgi network"/>
    <property type="evidence" value="ECO:0007669"/>
    <property type="project" value="TreeGrafter"/>
</dbReference>
<feature type="compositionally biased region" description="Polar residues" evidence="5">
    <location>
        <begin position="292"/>
        <end position="301"/>
    </location>
</feature>
<feature type="region of interest" description="Disordered" evidence="5">
    <location>
        <begin position="292"/>
        <end position="317"/>
    </location>
</feature>
<dbReference type="GO" id="GO:0043328">
    <property type="term" value="P:protein transport to vacuole involved in ubiquitin-dependent protein catabolic process via the multivesicular body sorting pathway"/>
    <property type="evidence" value="ECO:0007669"/>
    <property type="project" value="TreeGrafter"/>
</dbReference>
<protein>
    <submittedName>
        <fullName evidence="8">VHS domain protein</fullName>
    </submittedName>
</protein>
<dbReference type="InterPro" id="IPR052653">
    <property type="entry name" value="ARF-binding"/>
</dbReference>
<dbReference type="PANTHER" id="PTHR47180:SF1">
    <property type="entry name" value="ADP-RIBOSYLATION FACTOR-BINDING PROTEIN GGA1-RELATED"/>
    <property type="match status" value="1"/>
</dbReference>
<keyword evidence="2" id="KW-0813">Transport</keyword>
<dbReference type="VEuPathDB" id="FungiDB:PMAA_026270"/>
<dbReference type="InterPro" id="IPR008152">
    <property type="entry name" value="Clathrin_a/b/g-adaptin_app_Ig"/>
</dbReference>
<dbReference type="SMART" id="SM00809">
    <property type="entry name" value="Alpha_adaptinC2"/>
    <property type="match status" value="1"/>
</dbReference>
<evidence type="ECO:0000256" key="1">
    <source>
        <dbReference type="ARBA" id="ARBA00004555"/>
    </source>
</evidence>
<dbReference type="EMBL" id="DS995899">
    <property type="protein sequence ID" value="EEA27781.1"/>
    <property type="molecule type" value="Genomic_DNA"/>
</dbReference>
<dbReference type="Gene3D" id="1.20.58.160">
    <property type="match status" value="1"/>
</dbReference>
<evidence type="ECO:0000256" key="3">
    <source>
        <dbReference type="ARBA" id="ARBA00022927"/>
    </source>
</evidence>
<dbReference type="GO" id="GO:0005829">
    <property type="term" value="C:cytosol"/>
    <property type="evidence" value="ECO:0007669"/>
    <property type="project" value="GOC"/>
</dbReference>
<dbReference type="InterPro" id="IPR004152">
    <property type="entry name" value="GAT_dom"/>
</dbReference>
<evidence type="ECO:0000259" key="7">
    <source>
        <dbReference type="PROSITE" id="PS50909"/>
    </source>
</evidence>